<dbReference type="PROSITE" id="PS51820">
    <property type="entry name" value="PA14"/>
    <property type="match status" value="1"/>
</dbReference>
<dbReference type="Pfam" id="PF01915">
    <property type="entry name" value="Glyco_hydro_3_C"/>
    <property type="match status" value="1"/>
</dbReference>
<dbReference type="Gene3D" id="3.20.20.300">
    <property type="entry name" value="Glycoside hydrolase, family 3, N-terminal domain"/>
    <property type="match status" value="1"/>
</dbReference>
<dbReference type="InterPro" id="IPR036881">
    <property type="entry name" value="Glyco_hydro_3_C_sf"/>
</dbReference>
<dbReference type="InterPro" id="IPR026891">
    <property type="entry name" value="Fn3-like"/>
</dbReference>
<dbReference type="RefSeq" id="WP_367775050.1">
    <property type="nucleotide sequence ID" value="NZ_JBFNXR010000052.1"/>
</dbReference>
<protein>
    <submittedName>
        <fullName evidence="5">Glycoside hydrolase family 3 C-terminal domain-containing protein</fullName>
    </submittedName>
</protein>
<gene>
    <name evidence="5" type="ORF">ABUH87_15735</name>
</gene>
<keyword evidence="6" id="KW-1185">Reference proteome</keyword>
<dbReference type="SUPFAM" id="SSF56988">
    <property type="entry name" value="Anthrax protective antigen"/>
    <property type="match status" value="1"/>
</dbReference>
<keyword evidence="3 5" id="KW-0378">Hydrolase</keyword>
<dbReference type="InterPro" id="IPR002772">
    <property type="entry name" value="Glyco_hydro_3_C"/>
</dbReference>
<dbReference type="InterPro" id="IPR044993">
    <property type="entry name" value="BXL"/>
</dbReference>
<dbReference type="SUPFAM" id="SSF51445">
    <property type="entry name" value="(Trans)glycosidases"/>
    <property type="match status" value="1"/>
</dbReference>
<dbReference type="InterPro" id="IPR001764">
    <property type="entry name" value="Glyco_hydro_3_N"/>
</dbReference>
<reference evidence="5 6" key="1">
    <citation type="submission" date="2024-06" db="EMBL/GenBank/DDBJ databases">
        <title>Novosphingobium rhizovicinus M1R2S20.</title>
        <authorList>
            <person name="Sun J.-Q."/>
        </authorList>
    </citation>
    <scope>NUCLEOTIDE SEQUENCE [LARGE SCALE GENOMIC DNA]</scope>
    <source>
        <strain evidence="5 6">M1R2S20</strain>
    </source>
</reference>
<dbReference type="Gene3D" id="2.60.40.10">
    <property type="entry name" value="Immunoglobulins"/>
    <property type="match status" value="1"/>
</dbReference>
<keyword evidence="2" id="KW-0732">Signal</keyword>
<evidence type="ECO:0000256" key="1">
    <source>
        <dbReference type="ARBA" id="ARBA00005336"/>
    </source>
</evidence>
<sequence length="870" mass="92605">MALAPLAMSATVVPAVGQPPSAPALADDSAERQAAALVAQMTADEKAAQMVNSAPAIPRLGVPAYQWWTEALHGAMSDRETTNFPEPIGLAATLNDALIKDVASAISTEVRAIHANARAEGRGGQIGKGNGLAAWSPNINIFRDPRWGRGQETYGEDPFLTAKLGVAYIEGMQGPDPMRPHVIATPKHFAVHSGPESTRNFANVTVSAHDLEDTYLPAFRAAIIEGGAGSIMCAYNAVNGQPACANEFLLQTKLRKAWGFEGYVVSDCGAVRDLFDPRKFVPDAASAGAVAIKSGVDLECISGPNRYAEVLAKGLLKETDLDRALTRLFAARIRTGDLQPGGRAAAPSKPDRIIMPGHRELGLRSAEQSMVLLKNDGVLPLASTARKIVVTGPLADSLRVLRGNYSSAEIVSPVSVLEGIRKQFPQAQVIHSPVGPSYTDGEPVPPSAFVTPAGQEGIQAEFYAVKPAGANARDPGHHGPAQYDDTPYLTKTVEKIGKEHDPATRGYRVVFSGFIVPPETGTYRIGMRGANATLTLDGKPVSSVGAEPVPLGDLKTVRLEKGRRHAFRIEALKTNYYHSQLVWARVADNPAAELNAAARDADLIIAAVGLTSDLEGEEQSLEIPGFSGGDRTTIDLPADQQQILKEAKATGKPLVVVNMSGSAMNLGWADDNANAVLQAWYPGEEGGTAIARVLAGAVNPAGRLPVTFYRSVGDLPAFDNYDMTGRTYRYFSGRPLYPFGHGLSYTTFNYGPLQLGSVGRNGDVTVTTRLTNSGKRPGDEVAQLYLRFPTAPGNPHVALRGFKRVNLAPGESRNVVFQLSARDLSTVSLEGDRRALAGVYQVHVGGGQPEMTAGVVSGRLRLKRQIDVTE</sequence>
<dbReference type="Proteomes" id="UP001556118">
    <property type="component" value="Unassembled WGS sequence"/>
</dbReference>
<evidence type="ECO:0000256" key="2">
    <source>
        <dbReference type="ARBA" id="ARBA00022729"/>
    </source>
</evidence>
<evidence type="ECO:0000259" key="4">
    <source>
        <dbReference type="PROSITE" id="PS51820"/>
    </source>
</evidence>
<accession>A0ABV3REV8</accession>
<dbReference type="InterPro" id="IPR011658">
    <property type="entry name" value="PA14_dom"/>
</dbReference>
<comment type="caution">
    <text evidence="5">The sequence shown here is derived from an EMBL/GenBank/DDBJ whole genome shotgun (WGS) entry which is preliminary data.</text>
</comment>
<proteinExistence type="inferred from homology"/>
<dbReference type="PANTHER" id="PTHR42721">
    <property type="entry name" value="SUGAR HYDROLASE-RELATED"/>
    <property type="match status" value="1"/>
</dbReference>
<dbReference type="InterPro" id="IPR017853">
    <property type="entry name" value="GH"/>
</dbReference>
<organism evidence="5 6">
    <name type="scientific">Novosphingobium rhizovicinum</name>
    <dbReference type="NCBI Taxonomy" id="3228928"/>
    <lineage>
        <taxon>Bacteria</taxon>
        <taxon>Pseudomonadati</taxon>
        <taxon>Pseudomonadota</taxon>
        <taxon>Alphaproteobacteria</taxon>
        <taxon>Sphingomonadales</taxon>
        <taxon>Sphingomonadaceae</taxon>
        <taxon>Novosphingobium</taxon>
    </lineage>
</organism>
<dbReference type="InterPro" id="IPR036962">
    <property type="entry name" value="Glyco_hydro_3_N_sf"/>
</dbReference>
<dbReference type="Pfam" id="PF14310">
    <property type="entry name" value="Fn3-like"/>
    <property type="match status" value="1"/>
</dbReference>
<dbReference type="GO" id="GO:0016787">
    <property type="term" value="F:hydrolase activity"/>
    <property type="evidence" value="ECO:0007669"/>
    <property type="project" value="UniProtKB-KW"/>
</dbReference>
<evidence type="ECO:0000313" key="6">
    <source>
        <dbReference type="Proteomes" id="UP001556118"/>
    </source>
</evidence>
<evidence type="ECO:0000313" key="5">
    <source>
        <dbReference type="EMBL" id="MEW9856590.1"/>
    </source>
</evidence>
<dbReference type="Pfam" id="PF00933">
    <property type="entry name" value="Glyco_hydro_3"/>
    <property type="match status" value="1"/>
</dbReference>
<dbReference type="SUPFAM" id="SSF52279">
    <property type="entry name" value="Beta-D-glucan exohydrolase, C-terminal domain"/>
    <property type="match status" value="1"/>
</dbReference>
<feature type="domain" description="PA14" evidence="4">
    <location>
        <begin position="453"/>
        <end position="598"/>
    </location>
</feature>
<dbReference type="PANTHER" id="PTHR42721:SF3">
    <property type="entry name" value="BETA-D-XYLOSIDASE 5-RELATED"/>
    <property type="match status" value="1"/>
</dbReference>
<name>A0ABV3REV8_9SPHN</name>
<dbReference type="PRINTS" id="PR00133">
    <property type="entry name" value="GLHYDRLASE3"/>
</dbReference>
<dbReference type="SMART" id="SM01217">
    <property type="entry name" value="Fn3_like"/>
    <property type="match status" value="1"/>
</dbReference>
<comment type="similarity">
    <text evidence="1">Belongs to the glycosyl hydrolase 3 family.</text>
</comment>
<dbReference type="InterPro" id="IPR013783">
    <property type="entry name" value="Ig-like_fold"/>
</dbReference>
<dbReference type="InterPro" id="IPR037524">
    <property type="entry name" value="PA14/GLEYA"/>
</dbReference>
<dbReference type="Pfam" id="PF07691">
    <property type="entry name" value="PA14"/>
    <property type="match status" value="1"/>
</dbReference>
<dbReference type="Gene3D" id="3.40.50.1700">
    <property type="entry name" value="Glycoside hydrolase family 3 C-terminal domain"/>
    <property type="match status" value="2"/>
</dbReference>
<evidence type="ECO:0000256" key="3">
    <source>
        <dbReference type="ARBA" id="ARBA00022801"/>
    </source>
</evidence>
<dbReference type="EMBL" id="JBFNXR010000052">
    <property type="protein sequence ID" value="MEW9856590.1"/>
    <property type="molecule type" value="Genomic_DNA"/>
</dbReference>